<sequence length="304" mass="32062">MNWNREPRTWLAIVGMLLLWASAFAGIRAGMRLTPAGAVGADGFGPGELALLRFGTASLALALYALATRMRLPERSELPIIGLTGFLGISVYHTALNYGEVTVQAGAASLLISAAPVFTALLSVAFLQERLTRIGWAGSLLAFAGVALIALSGGKGLHFTPGALLILLSATVAAVYSILSKRILRRHGALEFTCYTIWAGTLPLLVFLPGLVRQLPAAAPPATLAVVYLGLFPAALAYLLWNYALARMPLSLLASFLYLSPVLASLIAWVWLGELPVLLTIIGGGIAILGVVLVQTKGYAQEKT</sequence>
<dbReference type="PANTHER" id="PTHR12715:SF4">
    <property type="entry name" value="EAMA DOMAIN-CONTAINING PROTEIN"/>
    <property type="match status" value="1"/>
</dbReference>
<proteinExistence type="predicted"/>
<evidence type="ECO:0000313" key="3">
    <source>
        <dbReference type="EMBL" id="MBK9797028.1"/>
    </source>
</evidence>
<dbReference type="InterPro" id="IPR000620">
    <property type="entry name" value="EamA_dom"/>
</dbReference>
<feature type="transmembrane region" description="Helical" evidence="1">
    <location>
        <begin position="277"/>
        <end position="294"/>
    </location>
</feature>
<keyword evidence="1" id="KW-0472">Membrane</keyword>
<organism evidence="3 4">
    <name type="scientific">Candidatus Geothrix skivensis</name>
    <dbReference type="NCBI Taxonomy" id="2954439"/>
    <lineage>
        <taxon>Bacteria</taxon>
        <taxon>Pseudomonadati</taxon>
        <taxon>Acidobacteriota</taxon>
        <taxon>Holophagae</taxon>
        <taxon>Holophagales</taxon>
        <taxon>Holophagaceae</taxon>
        <taxon>Geothrix</taxon>
    </lineage>
</organism>
<dbReference type="AlphaFoldDB" id="A0A9D7XIT6"/>
<keyword evidence="1" id="KW-0812">Transmembrane</keyword>
<reference evidence="3" key="1">
    <citation type="submission" date="2020-10" db="EMBL/GenBank/DDBJ databases">
        <title>Connecting structure to function with the recovery of over 1000 high-quality activated sludge metagenome-assembled genomes encoding full-length rRNA genes using long-read sequencing.</title>
        <authorList>
            <person name="Singleton C.M."/>
            <person name="Petriglieri F."/>
            <person name="Kristensen J.M."/>
            <person name="Kirkegaard R.H."/>
            <person name="Michaelsen T.Y."/>
            <person name="Andersen M.H."/>
            <person name="Karst S.M."/>
            <person name="Dueholm M.S."/>
            <person name="Nielsen P.H."/>
            <person name="Albertsen M."/>
        </authorList>
    </citation>
    <scope>NUCLEOTIDE SEQUENCE</scope>
    <source>
        <strain evidence="3">Skiv_18-Q3-R9-52_MAXAC.067</strain>
    </source>
</reference>
<evidence type="ECO:0000313" key="4">
    <source>
        <dbReference type="Proteomes" id="UP000886657"/>
    </source>
</evidence>
<dbReference type="SUPFAM" id="SSF103481">
    <property type="entry name" value="Multidrug resistance efflux transporter EmrE"/>
    <property type="match status" value="2"/>
</dbReference>
<comment type="caution">
    <text evidence="3">The sequence shown here is derived from an EMBL/GenBank/DDBJ whole genome shotgun (WGS) entry which is preliminary data.</text>
</comment>
<evidence type="ECO:0000256" key="1">
    <source>
        <dbReference type="SAM" id="Phobius"/>
    </source>
</evidence>
<feature type="domain" description="EamA" evidence="2">
    <location>
        <begin position="161"/>
        <end position="294"/>
    </location>
</feature>
<feature type="transmembrane region" description="Helical" evidence="1">
    <location>
        <begin position="159"/>
        <end position="180"/>
    </location>
</feature>
<feature type="transmembrane region" description="Helical" evidence="1">
    <location>
        <begin position="49"/>
        <end position="66"/>
    </location>
</feature>
<evidence type="ECO:0000259" key="2">
    <source>
        <dbReference type="Pfam" id="PF00892"/>
    </source>
</evidence>
<feature type="transmembrane region" description="Helical" evidence="1">
    <location>
        <begin position="78"/>
        <end position="95"/>
    </location>
</feature>
<name>A0A9D7XIT6_9BACT</name>
<dbReference type="Proteomes" id="UP000886657">
    <property type="component" value="Unassembled WGS sequence"/>
</dbReference>
<keyword evidence="1" id="KW-1133">Transmembrane helix</keyword>
<protein>
    <submittedName>
        <fullName evidence="3">EamA family transporter</fullName>
    </submittedName>
</protein>
<feature type="transmembrane region" description="Helical" evidence="1">
    <location>
        <begin position="134"/>
        <end position="153"/>
    </location>
</feature>
<dbReference type="EMBL" id="JADKIO010000008">
    <property type="protein sequence ID" value="MBK9797028.1"/>
    <property type="molecule type" value="Genomic_DNA"/>
</dbReference>
<dbReference type="Gene3D" id="1.10.3730.20">
    <property type="match status" value="2"/>
</dbReference>
<dbReference type="Pfam" id="PF00892">
    <property type="entry name" value="EamA"/>
    <property type="match status" value="2"/>
</dbReference>
<accession>A0A9D7XIT6</accession>
<gene>
    <name evidence="3" type="ORF">IPP58_11125</name>
</gene>
<feature type="transmembrane region" description="Helical" evidence="1">
    <location>
        <begin position="107"/>
        <end position="127"/>
    </location>
</feature>
<dbReference type="PANTHER" id="PTHR12715">
    <property type="entry name" value="TRANSPORTER, DRUG/METABOLITE EXPORTER FAMILY"/>
    <property type="match status" value="1"/>
</dbReference>
<dbReference type="InterPro" id="IPR052756">
    <property type="entry name" value="Alkyne_AA_exporter"/>
</dbReference>
<feature type="transmembrane region" description="Helical" evidence="1">
    <location>
        <begin position="192"/>
        <end position="212"/>
    </location>
</feature>
<feature type="transmembrane region" description="Helical" evidence="1">
    <location>
        <begin position="218"/>
        <end position="240"/>
    </location>
</feature>
<feature type="transmembrane region" description="Helical" evidence="1">
    <location>
        <begin position="252"/>
        <end position="271"/>
    </location>
</feature>
<dbReference type="InterPro" id="IPR037185">
    <property type="entry name" value="EmrE-like"/>
</dbReference>
<dbReference type="GO" id="GO:0016020">
    <property type="term" value="C:membrane"/>
    <property type="evidence" value="ECO:0007669"/>
    <property type="project" value="InterPro"/>
</dbReference>
<feature type="domain" description="EamA" evidence="2">
    <location>
        <begin position="36"/>
        <end position="150"/>
    </location>
</feature>